<gene>
    <name evidence="2" type="ORF">HG543_11930</name>
</gene>
<dbReference type="Pfam" id="PF13417">
    <property type="entry name" value="GST_N_3"/>
    <property type="match status" value="1"/>
</dbReference>
<name>A0A848LAN8_9BACT</name>
<reference evidence="2 3" key="1">
    <citation type="submission" date="2020-04" db="EMBL/GenBank/DDBJ databases">
        <title>Draft genome of Pyxidicoccus fallax type strain.</title>
        <authorList>
            <person name="Whitworth D.E."/>
        </authorList>
    </citation>
    <scope>NUCLEOTIDE SEQUENCE [LARGE SCALE GENOMIC DNA]</scope>
    <source>
        <strain evidence="2 3">DSM 14698</strain>
    </source>
</reference>
<dbReference type="GO" id="GO:0016740">
    <property type="term" value="F:transferase activity"/>
    <property type="evidence" value="ECO:0007669"/>
    <property type="project" value="UniProtKB-KW"/>
</dbReference>
<dbReference type="AlphaFoldDB" id="A0A848LAN8"/>
<evidence type="ECO:0000259" key="1">
    <source>
        <dbReference type="Pfam" id="PF13417"/>
    </source>
</evidence>
<dbReference type="SUPFAM" id="SSF47616">
    <property type="entry name" value="GST C-terminal domain-like"/>
    <property type="match status" value="1"/>
</dbReference>
<dbReference type="Proteomes" id="UP000518300">
    <property type="component" value="Unassembled WGS sequence"/>
</dbReference>
<dbReference type="RefSeq" id="WP_169344850.1">
    <property type="nucleotide sequence ID" value="NZ_JABBJJ010000042.1"/>
</dbReference>
<dbReference type="Pfam" id="PF13410">
    <property type="entry name" value="GST_C_2"/>
    <property type="match status" value="1"/>
</dbReference>
<dbReference type="InterPro" id="IPR036282">
    <property type="entry name" value="Glutathione-S-Trfase_C_sf"/>
</dbReference>
<organism evidence="2 3">
    <name type="scientific">Pyxidicoccus fallax</name>
    <dbReference type="NCBI Taxonomy" id="394095"/>
    <lineage>
        <taxon>Bacteria</taxon>
        <taxon>Pseudomonadati</taxon>
        <taxon>Myxococcota</taxon>
        <taxon>Myxococcia</taxon>
        <taxon>Myxococcales</taxon>
        <taxon>Cystobacterineae</taxon>
        <taxon>Myxococcaceae</taxon>
        <taxon>Pyxidicoccus</taxon>
    </lineage>
</organism>
<evidence type="ECO:0000313" key="3">
    <source>
        <dbReference type="Proteomes" id="UP000518300"/>
    </source>
</evidence>
<keyword evidence="2" id="KW-0808">Transferase</keyword>
<dbReference type="Gene3D" id="1.20.1050.10">
    <property type="match status" value="2"/>
</dbReference>
<dbReference type="SUPFAM" id="SSF52833">
    <property type="entry name" value="Thioredoxin-like"/>
    <property type="match status" value="1"/>
</dbReference>
<dbReference type="EMBL" id="JABBJJ010000042">
    <property type="protein sequence ID" value="NMO15556.1"/>
    <property type="molecule type" value="Genomic_DNA"/>
</dbReference>
<comment type="caution">
    <text evidence="2">The sequence shown here is derived from an EMBL/GenBank/DDBJ whole genome shotgun (WGS) entry which is preliminary data.</text>
</comment>
<accession>A0A848LAN8</accession>
<protein>
    <submittedName>
        <fullName evidence="2">Glutathione S-transferase family protein</fullName>
    </submittedName>
</protein>
<feature type="domain" description="GST N-terminal" evidence="1">
    <location>
        <begin position="4"/>
        <end position="74"/>
    </location>
</feature>
<dbReference type="InterPro" id="IPR004045">
    <property type="entry name" value="Glutathione_S-Trfase_N"/>
</dbReference>
<dbReference type="CDD" id="cd00570">
    <property type="entry name" value="GST_N_family"/>
    <property type="match status" value="1"/>
</dbReference>
<keyword evidence="3" id="KW-1185">Reference proteome</keyword>
<proteinExistence type="predicted"/>
<evidence type="ECO:0000313" key="2">
    <source>
        <dbReference type="EMBL" id="NMO15556.1"/>
    </source>
</evidence>
<dbReference type="InterPro" id="IPR036249">
    <property type="entry name" value="Thioredoxin-like_sf"/>
</dbReference>
<dbReference type="Gene3D" id="3.40.30.10">
    <property type="entry name" value="Glutaredoxin"/>
    <property type="match status" value="1"/>
</dbReference>
<sequence>MRTLYGLGYSGWTEKARWALDHHRVTYRYREHMPLIGEPVLRWRTARGVRPSVPLLLDEEGSITGSFHIAKRAEAVGQGEPLFPPDAEDLNVRWEETGERVLGVARAHVVVGLLQNRRAQEESLPAFVPSWLRGLMAPSARMGARFIARKHRARGDVDAAIQETVVPALEQLRAALAGRPYLHGRFTYADINAAAMLQFLRPVDDRYLPLGPGTREVWTHAPLAARYSDLLAWRDDLYAKHRKP</sequence>